<gene>
    <name evidence="2" type="primary">PLEST000070</name>
    <name evidence="2" type="ORF">PLESTB_000381800</name>
</gene>
<comment type="caution">
    <text evidence="2">The sequence shown here is derived from an EMBL/GenBank/DDBJ whole genome shotgun (WGS) entry which is preliminary data.</text>
</comment>
<feature type="compositionally biased region" description="Gly residues" evidence="1">
    <location>
        <begin position="655"/>
        <end position="666"/>
    </location>
</feature>
<feature type="compositionally biased region" description="Pro residues" evidence="1">
    <location>
        <begin position="690"/>
        <end position="702"/>
    </location>
</feature>
<dbReference type="Proteomes" id="UP001165080">
    <property type="component" value="Unassembled WGS sequence"/>
</dbReference>
<feature type="region of interest" description="Disordered" evidence="1">
    <location>
        <begin position="110"/>
        <end position="135"/>
    </location>
</feature>
<dbReference type="AlphaFoldDB" id="A0A9W6BE39"/>
<name>A0A9W6BE39_9CHLO</name>
<dbReference type="OrthoDB" id="533898at2759"/>
<reference evidence="2 3" key="1">
    <citation type="journal article" date="2023" name="Commun. Biol.">
        <title>Reorganization of the ancestral sex-determining regions during the evolution of trioecy in Pleodorina starrii.</title>
        <authorList>
            <person name="Takahashi K."/>
            <person name="Suzuki S."/>
            <person name="Kawai-Toyooka H."/>
            <person name="Yamamoto K."/>
            <person name="Hamaji T."/>
            <person name="Ootsuki R."/>
            <person name="Yamaguchi H."/>
            <person name="Kawachi M."/>
            <person name="Higashiyama T."/>
            <person name="Nozaki H."/>
        </authorList>
    </citation>
    <scope>NUCLEOTIDE SEQUENCE [LARGE SCALE GENOMIC DNA]</scope>
    <source>
        <strain evidence="2 3">NIES-4479</strain>
    </source>
</reference>
<organism evidence="2 3">
    <name type="scientific">Pleodorina starrii</name>
    <dbReference type="NCBI Taxonomy" id="330485"/>
    <lineage>
        <taxon>Eukaryota</taxon>
        <taxon>Viridiplantae</taxon>
        <taxon>Chlorophyta</taxon>
        <taxon>core chlorophytes</taxon>
        <taxon>Chlorophyceae</taxon>
        <taxon>CS clade</taxon>
        <taxon>Chlamydomonadales</taxon>
        <taxon>Volvocaceae</taxon>
        <taxon>Pleodorina</taxon>
    </lineage>
</organism>
<evidence type="ECO:0000256" key="1">
    <source>
        <dbReference type="SAM" id="MobiDB-lite"/>
    </source>
</evidence>
<keyword evidence="3" id="KW-1185">Reference proteome</keyword>
<feature type="compositionally biased region" description="Low complexity" evidence="1">
    <location>
        <begin position="187"/>
        <end position="196"/>
    </location>
</feature>
<feature type="compositionally biased region" description="Polar residues" evidence="1">
    <location>
        <begin position="279"/>
        <end position="296"/>
    </location>
</feature>
<feature type="compositionally biased region" description="Low complexity" evidence="1">
    <location>
        <begin position="231"/>
        <end position="240"/>
    </location>
</feature>
<evidence type="ECO:0000313" key="3">
    <source>
        <dbReference type="Proteomes" id="UP001165080"/>
    </source>
</evidence>
<feature type="region of interest" description="Disordered" evidence="1">
    <location>
        <begin position="180"/>
        <end position="316"/>
    </location>
</feature>
<sequence length="702" mass="72301">MGTNSGVEVRIGWDESEQKEFFKAIRQPLMVQTPLQLVIENLFSRLQTQATFMQQMKEKMDRIAVKDVTADELLARIKLLESQQGDAAGPKLNPFNQQEIISRLEALEKKMSEGGPEHSSSQREGRGPAHDEGPDLETRLSRLESRLRGVYNLNGKLVAVEQIATGLGVAIPDLEYPTGGGPPAPLPTAGTAGTAPALPPLQAWRPPVTSQPSYPGTQQLNAAEWPRPGDGAAAEEAGGAKLPGRGPSPVPDSALLTVALSAPHTRGNSPSHSPRLAATPTSPKRLSGIGSPSNSVPHAGLLASSATGAGSTAGGPVSAHRVVQLGQEVGALRSEAEALRGTVDSLVQQVAGLRAGLGSNAVESLSRLQQVEEGVSSLRAQVADLAAARRDAAARTGSEVTFADLSLLRSQVEGSVAEARAQAAATAALAERELPTLATRVEELGEALKKKGEPRDIDALFHERLNALEGTMGDMKTELLGSIEAAMESAVKVDDLQALEEVLEAKAPAEALRLLQQQTHALSQAVAGIGDAIALRPHVGDALRGGGASGAASGPLVTKLRCLTCDQPIKQHQSLGLSSGGSVIAKGGFLPRLESMPAKEGPPGGPGLMVADLRASKEERLSGLQAAVSGRASGVVKAGELEDYAHGVGLGGLGGLNGSGPQGDGSPGRAVERSRASRVVVGGGLVKPGPAGPPAPSKPVFL</sequence>
<accession>A0A9W6BE39</accession>
<protein>
    <submittedName>
        <fullName evidence="2">Uncharacterized protein</fullName>
    </submittedName>
</protein>
<dbReference type="EMBL" id="BRXU01000003">
    <property type="protein sequence ID" value="GLC50462.1"/>
    <property type="molecule type" value="Genomic_DNA"/>
</dbReference>
<evidence type="ECO:0000313" key="2">
    <source>
        <dbReference type="EMBL" id="GLC50462.1"/>
    </source>
</evidence>
<feature type="compositionally biased region" description="Low complexity" evidence="1">
    <location>
        <begin position="299"/>
        <end position="310"/>
    </location>
</feature>
<feature type="region of interest" description="Disordered" evidence="1">
    <location>
        <begin position="655"/>
        <end position="702"/>
    </location>
</feature>
<proteinExistence type="predicted"/>
<feature type="compositionally biased region" description="Polar residues" evidence="1">
    <location>
        <begin position="208"/>
        <end position="221"/>
    </location>
</feature>